<evidence type="ECO:0000256" key="3">
    <source>
        <dbReference type="ARBA" id="ARBA00023015"/>
    </source>
</evidence>
<proteinExistence type="predicted"/>
<dbReference type="Gene3D" id="3.40.50.2300">
    <property type="match status" value="1"/>
</dbReference>
<dbReference type="PANTHER" id="PTHR48111:SF4">
    <property type="entry name" value="DNA-BINDING DUAL TRANSCRIPTIONAL REGULATOR OMPR"/>
    <property type="match status" value="1"/>
</dbReference>
<dbReference type="InterPro" id="IPR011006">
    <property type="entry name" value="CheY-like_superfamily"/>
</dbReference>
<dbReference type="InterPro" id="IPR001789">
    <property type="entry name" value="Sig_transdc_resp-reg_receiver"/>
</dbReference>
<keyword evidence="11" id="KW-1185">Reference proteome</keyword>
<evidence type="ECO:0000259" key="9">
    <source>
        <dbReference type="PROSITE" id="PS51755"/>
    </source>
</evidence>
<evidence type="ECO:0000256" key="5">
    <source>
        <dbReference type="ARBA" id="ARBA00023163"/>
    </source>
</evidence>
<dbReference type="Gene3D" id="1.10.10.10">
    <property type="entry name" value="Winged helix-like DNA-binding domain superfamily/Winged helix DNA-binding domain"/>
    <property type="match status" value="1"/>
</dbReference>
<feature type="DNA-binding region" description="OmpR/PhoB-type" evidence="7">
    <location>
        <begin position="133"/>
        <end position="233"/>
    </location>
</feature>
<evidence type="ECO:0000256" key="7">
    <source>
        <dbReference type="PROSITE-ProRule" id="PRU01091"/>
    </source>
</evidence>
<dbReference type="InterPro" id="IPR039420">
    <property type="entry name" value="WalR-like"/>
</dbReference>
<protein>
    <submittedName>
        <fullName evidence="10">Response regulator</fullName>
    </submittedName>
</protein>
<feature type="domain" description="Response regulatory" evidence="8">
    <location>
        <begin position="8"/>
        <end position="121"/>
    </location>
</feature>
<dbReference type="PROSITE" id="PS50110">
    <property type="entry name" value="RESPONSE_REGULATORY"/>
    <property type="match status" value="1"/>
</dbReference>
<reference evidence="11" key="1">
    <citation type="journal article" date="2019" name="Int. J. Syst. Evol. Microbiol.">
        <title>The Global Catalogue of Microorganisms (GCM) 10K type strain sequencing project: providing services to taxonomists for standard genome sequencing and annotation.</title>
        <authorList>
            <consortium name="The Broad Institute Genomics Platform"/>
            <consortium name="The Broad Institute Genome Sequencing Center for Infectious Disease"/>
            <person name="Wu L."/>
            <person name="Ma J."/>
        </authorList>
    </citation>
    <scope>NUCLEOTIDE SEQUENCE [LARGE SCALE GENOMIC DNA]</scope>
    <source>
        <strain evidence="11">KCTC 52239</strain>
    </source>
</reference>
<evidence type="ECO:0000259" key="8">
    <source>
        <dbReference type="PROSITE" id="PS50110"/>
    </source>
</evidence>
<evidence type="ECO:0000256" key="2">
    <source>
        <dbReference type="ARBA" id="ARBA00023012"/>
    </source>
</evidence>
<keyword evidence="3" id="KW-0805">Transcription regulation</keyword>
<dbReference type="EMBL" id="JBHRTE010000078">
    <property type="protein sequence ID" value="MFC3169595.1"/>
    <property type="molecule type" value="Genomic_DNA"/>
</dbReference>
<sequence>MRDAYSPLVLVVDDAREIRDPLGSFLSRQGFRTRTAANAAEARQILAEGGVNLAIIDIMMPGESGLSLCTHLTQTSRVPVILLSACAEETDRIRGLDHGADDYVTKPFSPRELIARIRAVLRRVPAEQPSPAAGRRRFGRFVHDPTRSLLTDDSGQEIELTTGENRLLGAFLDHAGRTVSRARLLELMRGRSPRAYDRAVDNTVSRLRRKIGDDAKPARVIVTEWGGGYRLVGTVETVA</sequence>
<keyword evidence="4 7" id="KW-0238">DNA-binding</keyword>
<keyword evidence="5" id="KW-0804">Transcription</keyword>
<dbReference type="PROSITE" id="PS51755">
    <property type="entry name" value="OMPR_PHOB"/>
    <property type="match status" value="1"/>
</dbReference>
<keyword evidence="1 6" id="KW-0597">Phosphoprotein</keyword>
<dbReference type="Gene3D" id="6.10.250.690">
    <property type="match status" value="1"/>
</dbReference>
<dbReference type="Pfam" id="PF00072">
    <property type="entry name" value="Response_reg"/>
    <property type="match status" value="1"/>
</dbReference>
<dbReference type="Pfam" id="PF00486">
    <property type="entry name" value="Trans_reg_C"/>
    <property type="match status" value="1"/>
</dbReference>
<dbReference type="Proteomes" id="UP001595557">
    <property type="component" value="Unassembled WGS sequence"/>
</dbReference>
<evidence type="ECO:0000256" key="1">
    <source>
        <dbReference type="ARBA" id="ARBA00022553"/>
    </source>
</evidence>
<dbReference type="InterPro" id="IPR001867">
    <property type="entry name" value="OmpR/PhoB-type_DNA-bd"/>
</dbReference>
<dbReference type="InterPro" id="IPR016032">
    <property type="entry name" value="Sig_transdc_resp-reg_C-effctor"/>
</dbReference>
<dbReference type="SMART" id="SM00448">
    <property type="entry name" value="REC"/>
    <property type="match status" value="1"/>
</dbReference>
<dbReference type="SUPFAM" id="SSF52172">
    <property type="entry name" value="CheY-like"/>
    <property type="match status" value="1"/>
</dbReference>
<dbReference type="InterPro" id="IPR036388">
    <property type="entry name" value="WH-like_DNA-bd_sf"/>
</dbReference>
<feature type="modified residue" description="4-aspartylphosphate" evidence="6">
    <location>
        <position position="57"/>
    </location>
</feature>
<dbReference type="SMART" id="SM00862">
    <property type="entry name" value="Trans_reg_C"/>
    <property type="match status" value="1"/>
</dbReference>
<gene>
    <name evidence="10" type="ORF">ACFOD7_16205</name>
</gene>
<dbReference type="SUPFAM" id="SSF46894">
    <property type="entry name" value="C-terminal effector domain of the bipartite response regulators"/>
    <property type="match status" value="1"/>
</dbReference>
<dbReference type="RefSeq" id="WP_207470925.1">
    <property type="nucleotide sequence ID" value="NZ_JAFNAW010000056.1"/>
</dbReference>
<keyword evidence="2" id="KW-0902">Two-component regulatory system</keyword>
<name>A0ABV7IKA3_9RHOB</name>
<evidence type="ECO:0000256" key="4">
    <source>
        <dbReference type="ARBA" id="ARBA00023125"/>
    </source>
</evidence>
<evidence type="ECO:0000256" key="6">
    <source>
        <dbReference type="PROSITE-ProRule" id="PRU00169"/>
    </source>
</evidence>
<evidence type="ECO:0000313" key="10">
    <source>
        <dbReference type="EMBL" id="MFC3169595.1"/>
    </source>
</evidence>
<evidence type="ECO:0000313" key="11">
    <source>
        <dbReference type="Proteomes" id="UP001595557"/>
    </source>
</evidence>
<organism evidence="10 11">
    <name type="scientific">Paracoccus fontiphilus</name>
    <dbReference type="NCBI Taxonomy" id="1815556"/>
    <lineage>
        <taxon>Bacteria</taxon>
        <taxon>Pseudomonadati</taxon>
        <taxon>Pseudomonadota</taxon>
        <taxon>Alphaproteobacteria</taxon>
        <taxon>Rhodobacterales</taxon>
        <taxon>Paracoccaceae</taxon>
        <taxon>Paracoccus</taxon>
    </lineage>
</organism>
<dbReference type="CDD" id="cd00383">
    <property type="entry name" value="trans_reg_C"/>
    <property type="match status" value="1"/>
</dbReference>
<comment type="caution">
    <text evidence="10">The sequence shown here is derived from an EMBL/GenBank/DDBJ whole genome shotgun (WGS) entry which is preliminary data.</text>
</comment>
<dbReference type="PANTHER" id="PTHR48111">
    <property type="entry name" value="REGULATOR OF RPOS"/>
    <property type="match status" value="1"/>
</dbReference>
<accession>A0ABV7IKA3</accession>
<feature type="domain" description="OmpR/PhoB-type" evidence="9">
    <location>
        <begin position="133"/>
        <end position="233"/>
    </location>
</feature>